<organism evidence="1 2">
    <name type="scientific">Luteipulveratus flavus</name>
    <dbReference type="NCBI Taxonomy" id="3031728"/>
    <lineage>
        <taxon>Bacteria</taxon>
        <taxon>Bacillati</taxon>
        <taxon>Actinomycetota</taxon>
        <taxon>Actinomycetes</taxon>
        <taxon>Micrococcales</taxon>
        <taxon>Dermacoccaceae</taxon>
        <taxon>Luteipulveratus</taxon>
    </lineage>
</organism>
<dbReference type="Proteomes" id="UP001528912">
    <property type="component" value="Unassembled WGS sequence"/>
</dbReference>
<sequence length="123" mass="12767">MSPLTALGRFTGGTCAAIGGLQLLGGTAVEPGMSADPTVDSYVRFMGTVFAGYGLGWLKAARGPEPDLARMRLLAGLMAVGGLGRVIARAEVGPPHRFHDVLLAIELAAPVLVEVAARADRRR</sequence>
<protein>
    <submittedName>
        <fullName evidence="1">DUF4345 domain-containing protein</fullName>
    </submittedName>
</protein>
<accession>A0ABT6C906</accession>
<dbReference type="EMBL" id="JAROAV010000032">
    <property type="protein sequence ID" value="MDF8265206.1"/>
    <property type="molecule type" value="Genomic_DNA"/>
</dbReference>
<dbReference type="RefSeq" id="WP_277192530.1">
    <property type="nucleotide sequence ID" value="NZ_JAROAV010000032.1"/>
</dbReference>
<comment type="caution">
    <text evidence="1">The sequence shown here is derived from an EMBL/GenBank/DDBJ whole genome shotgun (WGS) entry which is preliminary data.</text>
</comment>
<dbReference type="Pfam" id="PF14248">
    <property type="entry name" value="DUF4345"/>
    <property type="match status" value="1"/>
</dbReference>
<evidence type="ECO:0000313" key="1">
    <source>
        <dbReference type="EMBL" id="MDF8265206.1"/>
    </source>
</evidence>
<keyword evidence="2" id="KW-1185">Reference proteome</keyword>
<name>A0ABT6C906_9MICO</name>
<gene>
    <name evidence="1" type="ORF">P4R38_13195</name>
</gene>
<dbReference type="InterPro" id="IPR025597">
    <property type="entry name" value="DUF4345"/>
</dbReference>
<proteinExistence type="predicted"/>
<reference evidence="1 2" key="1">
    <citation type="submission" date="2023-03" db="EMBL/GenBank/DDBJ databases">
        <title>YIM 133296 draft genome.</title>
        <authorList>
            <person name="Xiong L."/>
        </authorList>
    </citation>
    <scope>NUCLEOTIDE SEQUENCE [LARGE SCALE GENOMIC DNA]</scope>
    <source>
        <strain evidence="1 2">YIM 133296</strain>
    </source>
</reference>
<evidence type="ECO:0000313" key="2">
    <source>
        <dbReference type="Proteomes" id="UP001528912"/>
    </source>
</evidence>